<keyword evidence="2 6" id="KW-0808">Transferase</keyword>
<reference evidence="9" key="1">
    <citation type="journal article" date="2024" name="Int. J. Syst. Evol. Microbiol.">
        <title>Turicibacter faecis sp. nov., isolated from faeces of heart failure mouse model.</title>
        <authorList>
            <person name="Imamura Y."/>
            <person name="Motooka D."/>
            <person name="Nakajima Y."/>
            <person name="Ito S."/>
            <person name="Kitakaze M."/>
            <person name="Iida T."/>
            <person name="Nakamura S."/>
        </authorList>
    </citation>
    <scope>NUCLEOTIDE SEQUENCE</scope>
    <source>
        <strain evidence="9">TC023</strain>
    </source>
</reference>
<evidence type="ECO:0000313" key="10">
    <source>
        <dbReference type="Proteomes" id="UP001432099"/>
    </source>
</evidence>
<dbReference type="InterPro" id="IPR002139">
    <property type="entry name" value="Ribo/fructo_kinase"/>
</dbReference>
<dbReference type="InterPro" id="IPR011611">
    <property type="entry name" value="PfkB_dom"/>
</dbReference>
<evidence type="ECO:0000259" key="7">
    <source>
        <dbReference type="Pfam" id="PF00294"/>
    </source>
</evidence>
<dbReference type="Gene3D" id="3.40.1190.20">
    <property type="match status" value="1"/>
</dbReference>
<dbReference type="CDD" id="cd01167">
    <property type="entry name" value="bac_FRK"/>
    <property type="match status" value="1"/>
</dbReference>
<accession>A0ABN6ZC70</accession>
<proteinExistence type="inferred from homology"/>
<evidence type="ECO:0000259" key="8">
    <source>
        <dbReference type="Pfam" id="PF00381"/>
    </source>
</evidence>
<gene>
    <name evidence="9" type="ORF">T23_07210</name>
</gene>
<organism evidence="9 10">
    <name type="scientific">Turicibacter faecis</name>
    <dbReference type="NCBI Taxonomy" id="2963365"/>
    <lineage>
        <taxon>Bacteria</taxon>
        <taxon>Bacillati</taxon>
        <taxon>Bacillota</taxon>
        <taxon>Erysipelotrichia</taxon>
        <taxon>Erysipelotrichales</taxon>
        <taxon>Turicibacteraceae</taxon>
        <taxon>Turicibacter</taxon>
    </lineage>
</organism>
<comment type="similarity">
    <text evidence="1 6">Belongs to the carbohydrate kinase PfkB family.</text>
</comment>
<evidence type="ECO:0000256" key="6">
    <source>
        <dbReference type="RuleBase" id="RU003704"/>
    </source>
</evidence>
<dbReference type="Pfam" id="PF00294">
    <property type="entry name" value="PfkB"/>
    <property type="match status" value="1"/>
</dbReference>
<evidence type="ECO:0000256" key="2">
    <source>
        <dbReference type="ARBA" id="ARBA00022679"/>
    </source>
</evidence>
<feature type="domain" description="Carbohydrate kinase PfkB" evidence="7">
    <location>
        <begin position="91"/>
        <end position="394"/>
    </location>
</feature>
<dbReference type="PRINTS" id="PR00990">
    <property type="entry name" value="RIBOKINASE"/>
</dbReference>
<dbReference type="Gene3D" id="3.30.1340.10">
    <property type="entry name" value="HPr-like"/>
    <property type="match status" value="1"/>
</dbReference>
<keyword evidence="4 6" id="KW-0418">Kinase</keyword>
<dbReference type="SUPFAM" id="SSF53613">
    <property type="entry name" value="Ribokinase-like"/>
    <property type="match status" value="1"/>
</dbReference>
<dbReference type="RefSeq" id="WP_262950795.1">
    <property type="nucleotide sequence ID" value="NZ_AP028127.1"/>
</dbReference>
<dbReference type="PROSITE" id="PS00584">
    <property type="entry name" value="PFKB_KINASES_2"/>
    <property type="match status" value="1"/>
</dbReference>
<protein>
    <recommendedName>
        <fullName evidence="11">Carbohydrate kinase</fullName>
    </recommendedName>
</protein>
<dbReference type="InterPro" id="IPR050306">
    <property type="entry name" value="PfkB_Carbo_kinase"/>
</dbReference>
<evidence type="ECO:0008006" key="11">
    <source>
        <dbReference type="Google" id="ProtNLM"/>
    </source>
</evidence>
<dbReference type="EMBL" id="AP028127">
    <property type="protein sequence ID" value="BEH90619.1"/>
    <property type="molecule type" value="Genomic_DNA"/>
</dbReference>
<dbReference type="PANTHER" id="PTHR43085">
    <property type="entry name" value="HEXOKINASE FAMILY MEMBER"/>
    <property type="match status" value="1"/>
</dbReference>
<name>A0ABN6ZC70_9FIRM</name>
<evidence type="ECO:0000313" key="9">
    <source>
        <dbReference type="EMBL" id="BEH90619.1"/>
    </source>
</evidence>
<evidence type="ECO:0000256" key="5">
    <source>
        <dbReference type="ARBA" id="ARBA00022840"/>
    </source>
</evidence>
<evidence type="ECO:0000256" key="1">
    <source>
        <dbReference type="ARBA" id="ARBA00010688"/>
    </source>
</evidence>
<dbReference type="InterPro" id="IPR029056">
    <property type="entry name" value="Ribokinase-like"/>
</dbReference>
<keyword evidence="5" id="KW-0067">ATP-binding</keyword>
<dbReference type="SUPFAM" id="SSF55594">
    <property type="entry name" value="HPr-like"/>
    <property type="match status" value="1"/>
</dbReference>
<evidence type="ECO:0000256" key="4">
    <source>
        <dbReference type="ARBA" id="ARBA00022777"/>
    </source>
</evidence>
<keyword evidence="3" id="KW-0547">Nucleotide-binding</keyword>
<dbReference type="PANTHER" id="PTHR43085:SF1">
    <property type="entry name" value="PSEUDOURIDINE KINASE-RELATED"/>
    <property type="match status" value="1"/>
</dbReference>
<dbReference type="InterPro" id="IPR002173">
    <property type="entry name" value="Carboh/pur_kinase_PfkB_CS"/>
</dbReference>
<dbReference type="Pfam" id="PF00381">
    <property type="entry name" value="PTS-HPr"/>
    <property type="match status" value="1"/>
</dbReference>
<dbReference type="Proteomes" id="UP001432099">
    <property type="component" value="Chromosome"/>
</dbReference>
<dbReference type="InterPro" id="IPR000032">
    <property type="entry name" value="HPr-like"/>
</dbReference>
<sequence length="407" mass="44545">MFQIEVVLNSITHAKDLVSIAEGTPCEVWLHCHRYVVNAKSLLGVLSLPFMEEAKLSLETEDQQVIDEVLKRLSTFHLLKDESAINDKAYDLVALGEILIDFTQEGVTASGQKIFVQHAGGAPANVLVAASKLGSKTAFLGKVGTDAHGRFLKTTLEAEGVETKGLILDSNFFTTLAFVELDESGERTFSFARKPGADTQIQKEELPLEILKQSRIFHVGSLSLTHQPSYETTFYAVKYAKEHGAMISYDPNYRASLWESEEIAKEVMRQMIPYTDIMKISEVEMELLTDQSTPEAAATCLINQGVQIVLITLGKDGAYLYTEEGGQLIPGYLSHVIDTTGAGDAFLGGFLHSLSQHPILMSQLSLKGLTSHVRLANAVASLCVEQMGAIPAMPLKESVCKRFIGFA</sequence>
<keyword evidence="10" id="KW-1185">Reference proteome</keyword>
<feature type="domain" description="HPr" evidence="8">
    <location>
        <begin position="14"/>
        <end position="71"/>
    </location>
</feature>
<dbReference type="InterPro" id="IPR035895">
    <property type="entry name" value="HPr-like_sf"/>
</dbReference>
<evidence type="ECO:0000256" key="3">
    <source>
        <dbReference type="ARBA" id="ARBA00022741"/>
    </source>
</evidence>